<dbReference type="PIRSF" id="PIRSF005357">
    <property type="entry name" value="UCP005357"/>
    <property type="match status" value="1"/>
</dbReference>
<dbReference type="SUPFAM" id="SSF53756">
    <property type="entry name" value="UDP-Glycosyltransferase/glycogen phosphorylase"/>
    <property type="match status" value="1"/>
</dbReference>
<reference evidence="1" key="1">
    <citation type="journal article" date="2001" name="Int. J. Syst. Evol. Microbiol.">
        <title>Methanofollis aquaemaris sp. nov., a methanogen isolated from an aquaculture fish pond.</title>
        <authorList>
            <person name="Lai M.C."/>
            <person name="Chen S.C."/>
        </authorList>
    </citation>
    <scope>NUCLEOTIDE SEQUENCE</scope>
    <source>
        <strain evidence="1">N2F9704</strain>
    </source>
</reference>
<keyword evidence="2" id="KW-1185">Reference proteome</keyword>
<dbReference type="PANTHER" id="PTHR39662">
    <property type="entry name" value="DUF354 DOMAIN-CONTAINING PROTEIN-RELATED"/>
    <property type="match status" value="1"/>
</dbReference>
<dbReference type="GeneID" id="76424756"/>
<sequence>MRILIDMGHPAHVHLFKNFIWEMEKRGHRVLVTARDKDVVTQLLKAYNIPYIPVGKKGTGSLNLIKEWTFRDFDIIRIARKFNPDILLGVLNPATAHAARLLGKVSVTFTDSEPEIAKYPIADTITLPFTDVILTLSSVQHDYGEKEVRVNSYKELASLHPLRFSPNPDVLNIAGLTPEDDYALVRFVAWGAYHDMGQGGLTLEDKHALIRELEQSCRVFISSESPLPPEFEKYRLPIPPERMHDFLHYAKIFVSDSQTMTTEAALLGTPAVRCNSFVGKNDMGNFVELEERYHLIYNCKDGISVLSKVRELLLSSDLKTEWARRREPLLQEKMDLTAFMVWLVENYPQSFAEMREHPEMQYSGASAMGGVS</sequence>
<dbReference type="KEGG" id="maqe:RJ40_10260"/>
<evidence type="ECO:0000313" key="2">
    <source>
        <dbReference type="Proteomes" id="UP001042704"/>
    </source>
</evidence>
<evidence type="ECO:0000313" key="1">
    <source>
        <dbReference type="EMBL" id="QSZ67853.1"/>
    </source>
</evidence>
<dbReference type="EMBL" id="CP036172">
    <property type="protein sequence ID" value="QSZ67853.1"/>
    <property type="molecule type" value="Genomic_DNA"/>
</dbReference>
<gene>
    <name evidence="1" type="ORF">RJ40_10260</name>
</gene>
<organism evidence="1 2">
    <name type="scientific">Methanofollis aquaemaris</name>
    <dbReference type="NCBI Taxonomy" id="126734"/>
    <lineage>
        <taxon>Archaea</taxon>
        <taxon>Methanobacteriati</taxon>
        <taxon>Methanobacteriota</taxon>
        <taxon>Stenosarchaea group</taxon>
        <taxon>Methanomicrobia</taxon>
        <taxon>Methanomicrobiales</taxon>
        <taxon>Methanomicrobiaceae</taxon>
        <taxon>Methanofollis</taxon>
    </lineage>
</organism>
<reference evidence="1" key="2">
    <citation type="submission" date="2019-02" db="EMBL/GenBank/DDBJ databases">
        <authorList>
            <person name="Chen S.-C."/>
            <person name="Chien H.-H."/>
            <person name="Lai M.-C."/>
        </authorList>
    </citation>
    <scope>NUCLEOTIDE SEQUENCE</scope>
    <source>
        <strain evidence="1">N2F9704</strain>
    </source>
</reference>
<dbReference type="Pfam" id="PF04007">
    <property type="entry name" value="DUF354"/>
    <property type="match status" value="1"/>
</dbReference>
<dbReference type="Proteomes" id="UP001042704">
    <property type="component" value="Chromosome"/>
</dbReference>
<accession>A0A8A3S7E1</accession>
<dbReference type="InterPro" id="IPR007152">
    <property type="entry name" value="DUF354"/>
</dbReference>
<proteinExistence type="predicted"/>
<name>A0A8A3S7E1_9EURY</name>
<dbReference type="PANTHER" id="PTHR39662:SF1">
    <property type="entry name" value="DUF354 DOMAIN-CONTAINING PROTEIN"/>
    <property type="match status" value="1"/>
</dbReference>
<dbReference type="Gene3D" id="3.40.50.2000">
    <property type="entry name" value="Glycogen Phosphorylase B"/>
    <property type="match status" value="1"/>
</dbReference>
<protein>
    <submittedName>
        <fullName evidence="1">DUF354 domain-containing protein</fullName>
    </submittedName>
</protein>
<dbReference type="AlphaFoldDB" id="A0A8A3S7E1"/>
<dbReference type="RefSeq" id="WP_265580773.1">
    <property type="nucleotide sequence ID" value="NZ_CP036172.1"/>
</dbReference>